<keyword evidence="3" id="KW-1185">Reference proteome</keyword>
<dbReference type="AlphaFoldDB" id="A0A3N4JTH9"/>
<evidence type="ECO:0000313" key="3">
    <source>
        <dbReference type="Proteomes" id="UP000276215"/>
    </source>
</evidence>
<keyword evidence="1" id="KW-0812">Transmembrane</keyword>
<dbReference type="Proteomes" id="UP000276215">
    <property type="component" value="Unassembled WGS sequence"/>
</dbReference>
<proteinExistence type="predicted"/>
<organism evidence="2 3">
    <name type="scientific">Choiromyces venosus 120613-1</name>
    <dbReference type="NCBI Taxonomy" id="1336337"/>
    <lineage>
        <taxon>Eukaryota</taxon>
        <taxon>Fungi</taxon>
        <taxon>Dikarya</taxon>
        <taxon>Ascomycota</taxon>
        <taxon>Pezizomycotina</taxon>
        <taxon>Pezizomycetes</taxon>
        <taxon>Pezizales</taxon>
        <taxon>Tuberaceae</taxon>
        <taxon>Choiromyces</taxon>
    </lineage>
</organism>
<protein>
    <submittedName>
        <fullName evidence="2">Uncharacterized protein</fullName>
    </submittedName>
</protein>
<keyword evidence="1" id="KW-0472">Membrane</keyword>
<accession>A0A3N4JTH9</accession>
<dbReference type="EMBL" id="ML120382">
    <property type="protein sequence ID" value="RPB00132.1"/>
    <property type="molecule type" value="Genomic_DNA"/>
</dbReference>
<feature type="transmembrane region" description="Helical" evidence="1">
    <location>
        <begin position="12"/>
        <end position="30"/>
    </location>
</feature>
<reference evidence="2 3" key="1">
    <citation type="journal article" date="2018" name="Nat. Ecol. Evol.">
        <title>Pezizomycetes genomes reveal the molecular basis of ectomycorrhizal truffle lifestyle.</title>
        <authorList>
            <person name="Murat C."/>
            <person name="Payen T."/>
            <person name="Noel B."/>
            <person name="Kuo A."/>
            <person name="Morin E."/>
            <person name="Chen J."/>
            <person name="Kohler A."/>
            <person name="Krizsan K."/>
            <person name="Balestrini R."/>
            <person name="Da Silva C."/>
            <person name="Montanini B."/>
            <person name="Hainaut M."/>
            <person name="Levati E."/>
            <person name="Barry K.W."/>
            <person name="Belfiori B."/>
            <person name="Cichocki N."/>
            <person name="Clum A."/>
            <person name="Dockter R.B."/>
            <person name="Fauchery L."/>
            <person name="Guy J."/>
            <person name="Iotti M."/>
            <person name="Le Tacon F."/>
            <person name="Lindquist E.A."/>
            <person name="Lipzen A."/>
            <person name="Malagnac F."/>
            <person name="Mello A."/>
            <person name="Molinier V."/>
            <person name="Miyauchi S."/>
            <person name="Poulain J."/>
            <person name="Riccioni C."/>
            <person name="Rubini A."/>
            <person name="Sitrit Y."/>
            <person name="Splivallo R."/>
            <person name="Traeger S."/>
            <person name="Wang M."/>
            <person name="Zifcakova L."/>
            <person name="Wipf D."/>
            <person name="Zambonelli A."/>
            <person name="Paolocci F."/>
            <person name="Nowrousian M."/>
            <person name="Ottonello S."/>
            <person name="Baldrian P."/>
            <person name="Spatafora J.W."/>
            <person name="Henrissat B."/>
            <person name="Nagy L.G."/>
            <person name="Aury J.M."/>
            <person name="Wincker P."/>
            <person name="Grigoriev I.V."/>
            <person name="Bonfante P."/>
            <person name="Martin F.M."/>
        </authorList>
    </citation>
    <scope>NUCLEOTIDE SEQUENCE [LARGE SCALE GENOMIC DNA]</scope>
    <source>
        <strain evidence="2 3">120613-1</strain>
    </source>
</reference>
<evidence type="ECO:0000256" key="1">
    <source>
        <dbReference type="SAM" id="Phobius"/>
    </source>
</evidence>
<keyword evidence="1" id="KW-1133">Transmembrane helix</keyword>
<evidence type="ECO:0000313" key="2">
    <source>
        <dbReference type="EMBL" id="RPB00132.1"/>
    </source>
</evidence>
<sequence length="122" mass="14304">MQIPNPWDVFEWGLFLFYFLSSNCLILEWIQHHGIYFLCRYKYCTRRVDYSPYRAPLRPRISLCALCSHKLSPRGSSSPNLSPSPPPPFPFTTTTLSFHHSIIFYFYFFLRISPGSALTKIS</sequence>
<gene>
    <name evidence="2" type="ORF">L873DRAFT_831478</name>
</gene>
<name>A0A3N4JTH9_9PEZI</name>